<sequence>MKIYNYGIWELIKKIHHKIHNPIDVFFSKIYHSITFKIHDVEHTEIPIIKGRLIIKNEGKCILGNKLKFNSTLKSNFVGLYKPCTISVRNNGHLEIKEFSGFSGVSIVCSNKITIGRYVNCGGNVSIWDTDFHPINYLDRRVHDFDKINSAPIEIGDDVFIGAHSIILKGVKIGDKAVIGAGSVVTKDVPENQIWAGNPAKFIKNV</sequence>
<gene>
    <name evidence="5" type="ORF">DB895_08975</name>
</gene>
<dbReference type="PROSITE" id="PS00101">
    <property type="entry name" value="HEXAPEP_TRANSFERASES"/>
    <property type="match status" value="1"/>
</dbReference>
<accession>A0A2U1JIR2</accession>
<dbReference type="RefSeq" id="WP_116725036.1">
    <property type="nucleotide sequence ID" value="NZ_QCZI01000010.1"/>
</dbReference>
<dbReference type="OrthoDB" id="9801697at2"/>
<dbReference type="Pfam" id="PF14602">
    <property type="entry name" value="Hexapep_2"/>
    <property type="match status" value="1"/>
</dbReference>
<dbReference type="PANTHER" id="PTHR23416">
    <property type="entry name" value="SIALIC ACID SYNTHASE-RELATED"/>
    <property type="match status" value="1"/>
</dbReference>
<evidence type="ECO:0000256" key="1">
    <source>
        <dbReference type="ARBA" id="ARBA00007274"/>
    </source>
</evidence>
<keyword evidence="2 5" id="KW-0808">Transferase</keyword>
<comment type="similarity">
    <text evidence="1">Belongs to the transferase hexapeptide repeat family.</text>
</comment>
<keyword evidence="4 5" id="KW-0012">Acyltransferase</keyword>
<name>A0A2U1JIR2_9FLAO</name>
<evidence type="ECO:0000313" key="5">
    <source>
        <dbReference type="EMBL" id="PWA04889.1"/>
    </source>
</evidence>
<protein>
    <submittedName>
        <fullName evidence="5">Acyltransferase</fullName>
    </submittedName>
</protein>
<dbReference type="GO" id="GO:0008374">
    <property type="term" value="F:O-acyltransferase activity"/>
    <property type="evidence" value="ECO:0007669"/>
    <property type="project" value="TreeGrafter"/>
</dbReference>
<keyword evidence="3" id="KW-0677">Repeat</keyword>
<comment type="caution">
    <text evidence="5">The sequence shown here is derived from an EMBL/GenBank/DDBJ whole genome shotgun (WGS) entry which is preliminary data.</text>
</comment>
<dbReference type="EMBL" id="QCZI01000010">
    <property type="protein sequence ID" value="PWA04889.1"/>
    <property type="molecule type" value="Genomic_DNA"/>
</dbReference>
<dbReference type="InterPro" id="IPR051159">
    <property type="entry name" value="Hexapeptide_acetyltransf"/>
</dbReference>
<dbReference type="AlphaFoldDB" id="A0A2U1JIR2"/>
<evidence type="ECO:0000256" key="3">
    <source>
        <dbReference type="ARBA" id="ARBA00022737"/>
    </source>
</evidence>
<dbReference type="PANTHER" id="PTHR23416:SF23">
    <property type="entry name" value="ACETYLTRANSFERASE C18B11.09C-RELATED"/>
    <property type="match status" value="1"/>
</dbReference>
<organism evidence="5 6">
    <name type="scientific">Flavobacterium psychrotolerans</name>
    <dbReference type="NCBI Taxonomy" id="2169410"/>
    <lineage>
        <taxon>Bacteria</taxon>
        <taxon>Pseudomonadati</taxon>
        <taxon>Bacteroidota</taxon>
        <taxon>Flavobacteriia</taxon>
        <taxon>Flavobacteriales</taxon>
        <taxon>Flavobacteriaceae</taxon>
        <taxon>Flavobacterium</taxon>
    </lineage>
</organism>
<dbReference type="Gene3D" id="2.160.10.10">
    <property type="entry name" value="Hexapeptide repeat proteins"/>
    <property type="match status" value="1"/>
</dbReference>
<dbReference type="CDD" id="cd04647">
    <property type="entry name" value="LbH_MAT_like"/>
    <property type="match status" value="1"/>
</dbReference>
<dbReference type="InterPro" id="IPR018357">
    <property type="entry name" value="Hexapep_transf_CS"/>
</dbReference>
<evidence type="ECO:0000256" key="4">
    <source>
        <dbReference type="ARBA" id="ARBA00023315"/>
    </source>
</evidence>
<evidence type="ECO:0000313" key="6">
    <source>
        <dbReference type="Proteomes" id="UP000245449"/>
    </source>
</evidence>
<dbReference type="GO" id="GO:0005829">
    <property type="term" value="C:cytosol"/>
    <property type="evidence" value="ECO:0007669"/>
    <property type="project" value="TreeGrafter"/>
</dbReference>
<proteinExistence type="inferred from homology"/>
<dbReference type="Proteomes" id="UP000245449">
    <property type="component" value="Unassembled WGS sequence"/>
</dbReference>
<keyword evidence="6" id="KW-1185">Reference proteome</keyword>
<dbReference type="SUPFAM" id="SSF51161">
    <property type="entry name" value="Trimeric LpxA-like enzymes"/>
    <property type="match status" value="1"/>
</dbReference>
<dbReference type="InterPro" id="IPR011004">
    <property type="entry name" value="Trimer_LpxA-like_sf"/>
</dbReference>
<dbReference type="InterPro" id="IPR001451">
    <property type="entry name" value="Hexapep"/>
</dbReference>
<evidence type="ECO:0000256" key="2">
    <source>
        <dbReference type="ARBA" id="ARBA00022679"/>
    </source>
</evidence>
<reference evidence="5 6" key="1">
    <citation type="submission" date="2018-04" db="EMBL/GenBank/DDBJ databases">
        <title>Flavobacterium sp. nov., isolated from glacier ice.</title>
        <authorList>
            <person name="Liu Q."/>
            <person name="Xin Y.-H."/>
        </authorList>
    </citation>
    <scope>NUCLEOTIDE SEQUENCE [LARGE SCALE GENOMIC DNA]</scope>
    <source>
        <strain evidence="5 6">RB1R5</strain>
    </source>
</reference>